<comment type="caution">
    <text evidence="2">The sequence shown here is derived from an EMBL/GenBank/DDBJ whole genome shotgun (WGS) entry which is preliminary data.</text>
</comment>
<name>A0ABQ4SNX0_9HYPH</name>
<organism evidence="2 3">
    <name type="scientific">Methylobacterium isbiliense</name>
    <dbReference type="NCBI Taxonomy" id="315478"/>
    <lineage>
        <taxon>Bacteria</taxon>
        <taxon>Pseudomonadati</taxon>
        <taxon>Pseudomonadota</taxon>
        <taxon>Alphaproteobacteria</taxon>
        <taxon>Hyphomicrobiales</taxon>
        <taxon>Methylobacteriaceae</taxon>
        <taxon>Methylobacterium</taxon>
    </lineage>
</organism>
<evidence type="ECO:0000256" key="1">
    <source>
        <dbReference type="SAM" id="MobiDB-lite"/>
    </source>
</evidence>
<evidence type="ECO:0000313" key="2">
    <source>
        <dbReference type="EMBL" id="GJE04210.1"/>
    </source>
</evidence>
<reference evidence="2" key="1">
    <citation type="journal article" date="2021" name="Front. Microbiol.">
        <title>Comprehensive Comparative Genomics and Phenotyping of Methylobacterium Species.</title>
        <authorList>
            <person name="Alessa O."/>
            <person name="Ogura Y."/>
            <person name="Fujitani Y."/>
            <person name="Takami H."/>
            <person name="Hayashi T."/>
            <person name="Sahin N."/>
            <person name="Tani A."/>
        </authorList>
    </citation>
    <scope>NUCLEOTIDE SEQUENCE</scope>
    <source>
        <strain evidence="2">DSM 17168</strain>
    </source>
</reference>
<sequence>MPFVALGFDNDQVSLKLLNHGMQLAGIDSQFHALLLRLGECEPKLGVLDSEGEQIGLSAHTWSGPGSDQAKPHRSSERRL</sequence>
<reference evidence="2" key="2">
    <citation type="submission" date="2021-08" db="EMBL/GenBank/DDBJ databases">
        <authorList>
            <person name="Tani A."/>
            <person name="Ola A."/>
            <person name="Ogura Y."/>
            <person name="Katsura K."/>
            <person name="Hayashi T."/>
        </authorList>
    </citation>
    <scope>NUCLEOTIDE SEQUENCE</scope>
    <source>
        <strain evidence="2">DSM 17168</strain>
    </source>
</reference>
<protein>
    <submittedName>
        <fullName evidence="2">Uncharacterized protein</fullName>
    </submittedName>
</protein>
<accession>A0ABQ4SNX0</accession>
<feature type="region of interest" description="Disordered" evidence="1">
    <location>
        <begin position="57"/>
        <end position="80"/>
    </location>
</feature>
<evidence type="ECO:0000313" key="3">
    <source>
        <dbReference type="Proteomes" id="UP001055153"/>
    </source>
</evidence>
<gene>
    <name evidence="2" type="ORF">GMJLKIPL_6171</name>
</gene>
<proteinExistence type="predicted"/>
<dbReference type="RefSeq" id="WP_238241574.1">
    <property type="nucleotide sequence ID" value="NZ_BPQQ01000106.1"/>
</dbReference>
<keyword evidence="3" id="KW-1185">Reference proteome</keyword>
<dbReference type="EMBL" id="BPQQ01000106">
    <property type="protein sequence ID" value="GJE04210.1"/>
    <property type="molecule type" value="Genomic_DNA"/>
</dbReference>
<dbReference type="Proteomes" id="UP001055153">
    <property type="component" value="Unassembled WGS sequence"/>
</dbReference>
<feature type="compositionally biased region" description="Basic and acidic residues" evidence="1">
    <location>
        <begin position="70"/>
        <end position="80"/>
    </location>
</feature>